<accession>G2QGZ1</accession>
<feature type="region of interest" description="Disordered" evidence="1">
    <location>
        <begin position="79"/>
        <end position="107"/>
    </location>
</feature>
<dbReference type="InterPro" id="IPR011043">
    <property type="entry name" value="Gal_Oxase/kelch_b-propeller"/>
</dbReference>
<evidence type="ECO:0000256" key="1">
    <source>
        <dbReference type="SAM" id="MobiDB-lite"/>
    </source>
</evidence>
<dbReference type="KEGG" id="mtm:MYCTH_2306128"/>
<feature type="compositionally biased region" description="Acidic residues" evidence="1">
    <location>
        <begin position="90"/>
        <end position="104"/>
    </location>
</feature>
<gene>
    <name evidence="2" type="ORF">MYCTH_2306128</name>
</gene>
<dbReference type="OrthoDB" id="432528at2759"/>
<evidence type="ECO:0000313" key="3">
    <source>
        <dbReference type="Proteomes" id="UP000007322"/>
    </source>
</evidence>
<dbReference type="SUPFAM" id="SSF50965">
    <property type="entry name" value="Galactose oxidase, central domain"/>
    <property type="match status" value="1"/>
</dbReference>
<dbReference type="Proteomes" id="UP000007322">
    <property type="component" value="Chromosome 4"/>
</dbReference>
<name>G2QGZ1_THET4</name>
<dbReference type="RefSeq" id="XP_003663896.1">
    <property type="nucleotide sequence ID" value="XM_003663848.1"/>
</dbReference>
<proteinExistence type="predicted"/>
<dbReference type="AlphaFoldDB" id="G2QGZ1"/>
<organism evidence="2 3">
    <name type="scientific">Thermothelomyces thermophilus (strain ATCC 42464 / BCRC 31852 / DSM 1799)</name>
    <name type="common">Sporotrichum thermophile</name>
    <dbReference type="NCBI Taxonomy" id="573729"/>
    <lineage>
        <taxon>Eukaryota</taxon>
        <taxon>Fungi</taxon>
        <taxon>Dikarya</taxon>
        <taxon>Ascomycota</taxon>
        <taxon>Pezizomycotina</taxon>
        <taxon>Sordariomycetes</taxon>
        <taxon>Sordariomycetidae</taxon>
        <taxon>Sordariales</taxon>
        <taxon>Chaetomiaceae</taxon>
        <taxon>Thermothelomyces</taxon>
    </lineage>
</organism>
<dbReference type="GeneID" id="11510246"/>
<reference evidence="2 3" key="1">
    <citation type="journal article" date="2011" name="Nat. Biotechnol.">
        <title>Comparative genomic analysis of the thermophilic biomass-degrading fungi Myceliophthora thermophila and Thielavia terrestris.</title>
        <authorList>
            <person name="Berka R.M."/>
            <person name="Grigoriev I.V."/>
            <person name="Otillar R."/>
            <person name="Salamov A."/>
            <person name="Grimwood J."/>
            <person name="Reid I."/>
            <person name="Ishmael N."/>
            <person name="John T."/>
            <person name="Darmond C."/>
            <person name="Moisan M.-C."/>
            <person name="Henrissat B."/>
            <person name="Coutinho P.M."/>
            <person name="Lombard V."/>
            <person name="Natvig D.O."/>
            <person name="Lindquist E."/>
            <person name="Schmutz J."/>
            <person name="Lucas S."/>
            <person name="Harris P."/>
            <person name="Powlowski J."/>
            <person name="Bellemare A."/>
            <person name="Taylor D."/>
            <person name="Butler G."/>
            <person name="de Vries R.P."/>
            <person name="Allijn I.E."/>
            <person name="van den Brink J."/>
            <person name="Ushinsky S."/>
            <person name="Storms R."/>
            <person name="Powell A.J."/>
            <person name="Paulsen I.T."/>
            <person name="Elbourne L.D.H."/>
            <person name="Baker S.E."/>
            <person name="Magnuson J."/>
            <person name="LaBoissiere S."/>
            <person name="Clutterbuck A.J."/>
            <person name="Martinez D."/>
            <person name="Wogulis M."/>
            <person name="de Leon A.L."/>
            <person name="Rey M.W."/>
            <person name="Tsang A."/>
        </authorList>
    </citation>
    <scope>NUCLEOTIDE SEQUENCE [LARGE SCALE GENOMIC DNA]</scope>
    <source>
        <strain evidence="3">ATCC 42464 / BCRC 31852 / DSM 1799</strain>
    </source>
</reference>
<evidence type="ECO:0000313" key="2">
    <source>
        <dbReference type="EMBL" id="AEO58651.1"/>
    </source>
</evidence>
<sequence length="255" mass="27976">MVSHGSENVYSARVKFGLRSSPQRWGQEPIFCVQRFGRTETKLPDGRIVYIVGEHEDSYDPDFYIYNDVVVVHKAGSNAGGESAATGAVDDSDRDSDSISDSELPDYLPKRREEELADNLMGATLAAGADPADIDIYGYPTDVFPGTDFHTATYVREEGSNGKEYIYIIGGLGYITSPHRAATMTHRLDLQDHTIQRIETTGEAPPPLAGSKTEQKAQLHGDRIVYTVGSDTYVLSLADMRWSRDQAHAESPAVG</sequence>
<protein>
    <submittedName>
        <fullName evidence="2">Uncharacterized protein</fullName>
    </submittedName>
</protein>
<keyword evidence="3" id="KW-1185">Reference proteome</keyword>
<dbReference type="InParanoid" id="G2QGZ1"/>
<dbReference type="HOGENOM" id="CLU_1090641_0_0_1"/>
<dbReference type="EMBL" id="CP003005">
    <property type="protein sequence ID" value="AEO58651.1"/>
    <property type="molecule type" value="Genomic_DNA"/>
</dbReference>
<dbReference type="VEuPathDB" id="FungiDB:MYCTH_2306128"/>